<dbReference type="KEGG" id="ssal:SPISAL_04785"/>
<evidence type="ECO:0000313" key="1">
    <source>
        <dbReference type="EMBL" id="AGM41051.1"/>
    </source>
</evidence>
<name>R4VFN8_9GAMM</name>
<dbReference type="RefSeq" id="WP_016353358.1">
    <property type="nucleotide sequence ID" value="NC_021291.1"/>
</dbReference>
<organism evidence="1 2">
    <name type="scientific">Spiribacter salinus M19-40</name>
    <dbReference type="NCBI Taxonomy" id="1260251"/>
    <lineage>
        <taxon>Bacteria</taxon>
        <taxon>Pseudomonadati</taxon>
        <taxon>Pseudomonadota</taxon>
        <taxon>Gammaproteobacteria</taxon>
        <taxon>Chromatiales</taxon>
        <taxon>Ectothiorhodospiraceae</taxon>
        <taxon>Spiribacter</taxon>
    </lineage>
</organism>
<dbReference type="NCBIfam" id="NF033450">
    <property type="entry name" value="BREX_PglZ_1_B"/>
    <property type="match status" value="1"/>
</dbReference>
<dbReference type="AlphaFoldDB" id="R4VFN8"/>
<protein>
    <submittedName>
        <fullName evidence="1">PglZ domain-containing protein</fullName>
    </submittedName>
</protein>
<dbReference type="EMBL" id="CP005963">
    <property type="protein sequence ID" value="AGM41051.1"/>
    <property type="molecule type" value="Genomic_DNA"/>
</dbReference>
<evidence type="ECO:0000313" key="2">
    <source>
        <dbReference type="Proteomes" id="UP000017881"/>
    </source>
</evidence>
<reference evidence="1 2" key="1">
    <citation type="journal article" date="2013" name="Genome Announc.">
        <title>Draft Genome of Spiribacter salinus M19-40, an Abundant Gammaproteobacterium in Aquatic Hypersaline Environments.</title>
        <authorList>
            <person name="Leon M.J."/>
            <person name="Ghai R."/>
            <person name="Fernandez A.B."/>
            <person name="Sanchez-Porro C."/>
            <person name="Rodriguez-Valera F."/>
            <person name="Ventosa A."/>
        </authorList>
    </citation>
    <scope>NUCLEOTIDE SEQUENCE [LARGE SCALE GENOMIC DNA]</scope>
    <source>
        <strain evidence="1">M19-40</strain>
    </source>
</reference>
<proteinExistence type="predicted"/>
<sequence>MSIQPPIEQPLTVAQALIAAVRRAARHNTDTESAPHCILWTDRDQQWQSVIPQLQGDMPELLVLGGYDPERRSGPAIWLRCAIARVLDEVYLSSDATPVLYLPGVGRQDLRAVESCPQFLKPLAELQYRGVTWSQVNGKDWTVTAFLKSDQGGLGLDVPRDDDTKRAMLLALDSLVDEDVALLRGKRLDATYFNTLLAGGDPTRDLLQWLNDAEVFSGERDKQQWAAFREVCRAQFAFDPNDGPIAGAAKLADRNGPWALVWQRYSESAHRYPHIPAQIRRSKAPDFGLFSDAVDVGGWPQWNDSRESTLRHQLTALADTPAHQARERIHKLNKEHAARRELVWAELGESPLACALKPLSTLAEVTSNSLAAGGIAEIKAAYTTFGWKADDAVLAALAYLRAQQDLDAVTAAIRAMYLPWCEDSARHLQTIAAQQSPPPGGVRSESPPHYIRHDQCVLFVDGLRFDTGKRLAARLEGIGLTIEEVPTWAALPSVTATGKAAVTPVADKIAGEAGSTDFEPSVAATGTALSGYQLKKLLKDAGWQCLRGDELGRGEGQAWCEFGDIDHEGHSRGWKLAQHLDTLLSEVQVRVEELLAAGWEEVRVVTDHGWLLLPGGLPKIELPRALAESKWGRCAAMKEGARTQERLFPWYWNPHQEFALADGISCYKHGEDYAHGGLSLQECLTLHLVVKGTAAGATAHMEIADVTWRGLRCNVALEQEGVEATADLRERAGDPESSIVTAPRVLKDNGTCSLVVEDEGLQGKAAILVLLDGTGHLIQQREVRIGGDS</sequence>
<accession>R4VFN8</accession>
<dbReference type="OrthoDB" id="52741at2"/>
<dbReference type="HOGENOM" id="CLU_355596_0_0_6"/>
<dbReference type="PATRIC" id="fig|1260251.3.peg.964"/>
<dbReference type="Proteomes" id="UP000017881">
    <property type="component" value="Chromosome"/>
</dbReference>
<keyword evidence="2" id="KW-1185">Reference proteome</keyword>
<dbReference type="eggNOG" id="ENOG502Z8Y8">
    <property type="taxonomic scope" value="Bacteria"/>
</dbReference>
<gene>
    <name evidence="1" type="ORF">SPISAL_04785</name>
</gene>